<dbReference type="PANTHER" id="PTHR35176">
    <property type="entry name" value="HEME OXYGENASE HI_0854-RELATED"/>
    <property type="match status" value="1"/>
</dbReference>
<evidence type="ECO:0000313" key="5">
    <source>
        <dbReference type="Proteomes" id="UP000325763"/>
    </source>
</evidence>
<evidence type="ECO:0000313" key="4">
    <source>
        <dbReference type="Proteomes" id="UP000031526"/>
    </source>
</evidence>
<dbReference type="SUPFAM" id="SSF50475">
    <property type="entry name" value="FMN-binding split barrel"/>
    <property type="match status" value="1"/>
</dbReference>
<dbReference type="AlphaFoldDB" id="A0A0B5DR98"/>
<evidence type="ECO:0000313" key="2">
    <source>
        <dbReference type="EMBL" id="AJE43800.1"/>
    </source>
</evidence>
<reference evidence="4" key="1">
    <citation type="submission" date="2014-09" db="EMBL/GenBank/DDBJ databases">
        <title>Sequence of the Streptomyces nodosus genome.</title>
        <authorList>
            <person name="Sweeney P."/>
            <person name="Stephens N."/>
            <person name="Murphy C."/>
            <person name="Caffrey P."/>
        </authorList>
    </citation>
    <scope>NUCLEOTIDE SEQUENCE [LARGE SCALE GENOMIC DNA]</scope>
    <source>
        <strain evidence="4">ATCC 14899</strain>
    </source>
</reference>
<dbReference type="InterPro" id="IPR012349">
    <property type="entry name" value="Split_barrel_FMN-bd"/>
</dbReference>
<evidence type="ECO:0000313" key="3">
    <source>
        <dbReference type="EMBL" id="QEV43587.1"/>
    </source>
</evidence>
<dbReference type="Proteomes" id="UP000031526">
    <property type="component" value="Chromosome"/>
</dbReference>
<reference evidence="3 5" key="3">
    <citation type="submission" date="2017-09" db="EMBL/GenBank/DDBJ databases">
        <title>Streptomyces genome completion.</title>
        <authorList>
            <person name="Lee N."/>
            <person name="Cho B.-K."/>
        </authorList>
    </citation>
    <scope>NUCLEOTIDE SEQUENCE [LARGE SCALE GENOMIC DNA]</scope>
    <source>
        <strain evidence="3 5">ATCC 14899</strain>
    </source>
</reference>
<proteinExistence type="predicted"/>
<dbReference type="Gene3D" id="2.30.110.10">
    <property type="entry name" value="Electron Transport, Fmn-binding Protein, Chain A"/>
    <property type="match status" value="1"/>
</dbReference>
<dbReference type="OrthoDB" id="5242787at2"/>
<evidence type="ECO:0000256" key="1">
    <source>
        <dbReference type="ARBA" id="ARBA00023002"/>
    </source>
</evidence>
<dbReference type="InterPro" id="IPR052019">
    <property type="entry name" value="F420H2_bilvrd_red/Heme_oxyg"/>
</dbReference>
<dbReference type="STRING" id="40318.SNOD_30195"/>
<dbReference type="GO" id="GO:0005829">
    <property type="term" value="C:cytosol"/>
    <property type="evidence" value="ECO:0007669"/>
    <property type="project" value="TreeGrafter"/>
</dbReference>
<sequence length="147" mass="16263">MSVEDREEFLAGLHVGVLGLDDPRHGGGPLLVPLWYSYRPGGLVVIETGRKTLKARLIREAGRFSLCVQDETAPYRYVSVEGPVVSVEDPLPPAEREALAHRYLDADAASAYLAANHGQLADDILIRMRPQRWRTADFSAFAAEFDT</sequence>
<dbReference type="GO" id="GO:0070967">
    <property type="term" value="F:coenzyme F420 binding"/>
    <property type="evidence" value="ECO:0007669"/>
    <property type="project" value="TreeGrafter"/>
</dbReference>
<dbReference type="HOGENOM" id="CLU_123922_1_0_11"/>
<keyword evidence="1" id="KW-0560">Oxidoreductase</keyword>
<keyword evidence="4" id="KW-1185">Reference proteome</keyword>
<dbReference type="EMBL" id="CP023747">
    <property type="protein sequence ID" value="QEV43587.1"/>
    <property type="molecule type" value="Genomic_DNA"/>
</dbReference>
<name>A0A0B5DR98_9ACTN</name>
<reference evidence="2 4" key="2">
    <citation type="journal article" date="2016" name="Appl. Microbiol. Biotechnol.">
        <title>Exploiting the genome sequence of Streptomyces nodosus for enhanced antibiotic production.</title>
        <authorList>
            <person name="Sweeney P."/>
            <person name="Murphy C.D."/>
            <person name="Caffrey P."/>
        </authorList>
    </citation>
    <scope>NUCLEOTIDE SEQUENCE [LARGE SCALE GENOMIC DNA]</scope>
    <source>
        <strain evidence="2 4">ATCC 14899</strain>
    </source>
</reference>
<dbReference type="EMBL" id="CP009313">
    <property type="protein sequence ID" value="AJE43800.1"/>
    <property type="molecule type" value="Genomic_DNA"/>
</dbReference>
<gene>
    <name evidence="3" type="ORF">CP978_30500</name>
    <name evidence="2" type="ORF">SNOD_30195</name>
</gene>
<accession>A0A0B5DR98</accession>
<protein>
    <submittedName>
        <fullName evidence="2">Pyridoxamine 5'-phosphate oxidase</fullName>
    </submittedName>
</protein>
<dbReference type="PANTHER" id="PTHR35176:SF6">
    <property type="entry name" value="HEME OXYGENASE HI_0854-RELATED"/>
    <property type="match status" value="1"/>
</dbReference>
<dbReference type="KEGG" id="snq:CP978_30500"/>
<dbReference type="GO" id="GO:0016627">
    <property type="term" value="F:oxidoreductase activity, acting on the CH-CH group of donors"/>
    <property type="evidence" value="ECO:0007669"/>
    <property type="project" value="TreeGrafter"/>
</dbReference>
<organism evidence="2 4">
    <name type="scientific">Streptomyces nodosus</name>
    <dbReference type="NCBI Taxonomy" id="40318"/>
    <lineage>
        <taxon>Bacteria</taxon>
        <taxon>Bacillati</taxon>
        <taxon>Actinomycetota</taxon>
        <taxon>Actinomycetes</taxon>
        <taxon>Kitasatosporales</taxon>
        <taxon>Streptomycetaceae</taxon>
        <taxon>Streptomyces</taxon>
    </lineage>
</organism>
<dbReference type="Proteomes" id="UP000325763">
    <property type="component" value="Chromosome"/>
</dbReference>